<proteinExistence type="predicted"/>
<sequence length="170" mass="19677">MAAPSQHVATVDKQLSPALPKYADQKGSIGKATLGQTSAAYRNSLMSQPSTIQFQPEVSLASALPSYGPRRGSRFEALFQDALNRQERQRVRKEERRRVEDEEINHKNQRKARRSFDMAKFKRNVDADVRHRQERKAHREAQRIEEKHKKDREAVRVVPAELFMIQSRLS</sequence>
<keyword evidence="3" id="KW-1185">Reference proteome</keyword>
<evidence type="ECO:0000256" key="1">
    <source>
        <dbReference type="SAM" id="MobiDB-lite"/>
    </source>
</evidence>
<evidence type="ECO:0000313" key="3">
    <source>
        <dbReference type="Proteomes" id="UP000007800"/>
    </source>
</evidence>
<dbReference type="AlphaFoldDB" id="C5LAH1"/>
<dbReference type="InParanoid" id="C5LAH1"/>
<dbReference type="Proteomes" id="UP000007800">
    <property type="component" value="Unassembled WGS sequence"/>
</dbReference>
<name>C5LAH1_PERM5</name>
<dbReference type="RefSeq" id="XP_002774611.1">
    <property type="nucleotide sequence ID" value="XM_002774565.1"/>
</dbReference>
<protein>
    <submittedName>
        <fullName evidence="2">Uncharacterized protein</fullName>
    </submittedName>
</protein>
<gene>
    <name evidence="2" type="ORF">Pmar_PMAR006238</name>
</gene>
<dbReference type="OrthoDB" id="10376208at2759"/>
<feature type="compositionally biased region" description="Basic and acidic residues" evidence="1">
    <location>
        <begin position="87"/>
        <end position="106"/>
    </location>
</feature>
<dbReference type="EMBL" id="GG680729">
    <property type="protein sequence ID" value="EER06427.1"/>
    <property type="molecule type" value="Genomic_DNA"/>
</dbReference>
<feature type="compositionally biased region" description="Basic and acidic residues" evidence="1">
    <location>
        <begin position="114"/>
        <end position="151"/>
    </location>
</feature>
<evidence type="ECO:0000313" key="2">
    <source>
        <dbReference type="EMBL" id="EER06427.1"/>
    </source>
</evidence>
<accession>C5LAH1</accession>
<dbReference type="GeneID" id="9065540"/>
<reference evidence="2 3" key="1">
    <citation type="submission" date="2008-07" db="EMBL/GenBank/DDBJ databases">
        <authorList>
            <person name="El-Sayed N."/>
            <person name="Caler E."/>
            <person name="Inman J."/>
            <person name="Amedeo P."/>
            <person name="Hass B."/>
            <person name="Wortman J."/>
        </authorList>
    </citation>
    <scope>NUCLEOTIDE SEQUENCE [LARGE SCALE GENOMIC DNA]</scope>
    <source>
        <strain evidence="3">ATCC 50983 / TXsc</strain>
    </source>
</reference>
<organism evidence="3">
    <name type="scientific">Perkinsus marinus (strain ATCC 50983 / TXsc)</name>
    <dbReference type="NCBI Taxonomy" id="423536"/>
    <lineage>
        <taxon>Eukaryota</taxon>
        <taxon>Sar</taxon>
        <taxon>Alveolata</taxon>
        <taxon>Perkinsozoa</taxon>
        <taxon>Perkinsea</taxon>
        <taxon>Perkinsida</taxon>
        <taxon>Perkinsidae</taxon>
        <taxon>Perkinsus</taxon>
    </lineage>
</organism>
<feature type="region of interest" description="Disordered" evidence="1">
    <location>
        <begin position="87"/>
        <end position="151"/>
    </location>
</feature>